<protein>
    <submittedName>
        <fullName evidence="2">Uncharacterized protein</fullName>
    </submittedName>
</protein>
<feature type="transmembrane region" description="Helical" evidence="1">
    <location>
        <begin position="122"/>
        <end position="141"/>
    </location>
</feature>
<feature type="transmembrane region" description="Helical" evidence="1">
    <location>
        <begin position="209"/>
        <end position="228"/>
    </location>
</feature>
<feature type="transmembrane region" description="Helical" evidence="1">
    <location>
        <begin position="6"/>
        <end position="22"/>
    </location>
</feature>
<proteinExistence type="predicted"/>
<reference evidence="2" key="2">
    <citation type="journal article" date="2021" name="Microbiome">
        <title>Successional dynamics and alternative stable states in a saline activated sludge microbial community over 9 years.</title>
        <authorList>
            <person name="Wang Y."/>
            <person name="Ye J."/>
            <person name="Ju F."/>
            <person name="Liu L."/>
            <person name="Boyd J.A."/>
            <person name="Deng Y."/>
            <person name="Parks D.H."/>
            <person name="Jiang X."/>
            <person name="Yin X."/>
            <person name="Woodcroft B.J."/>
            <person name="Tyson G.W."/>
            <person name="Hugenholtz P."/>
            <person name="Polz M.F."/>
            <person name="Zhang T."/>
        </authorList>
    </citation>
    <scope>NUCLEOTIDE SEQUENCE</scope>
    <source>
        <strain evidence="2">HKST-UBA11</strain>
    </source>
</reference>
<organism evidence="2 3">
    <name type="scientific">Candidatus Dojkabacteria bacterium</name>
    <dbReference type="NCBI Taxonomy" id="2099670"/>
    <lineage>
        <taxon>Bacteria</taxon>
        <taxon>Candidatus Dojkabacteria</taxon>
    </lineage>
</organism>
<gene>
    <name evidence="2" type="ORF">KC717_03245</name>
</gene>
<feature type="transmembrane region" description="Helical" evidence="1">
    <location>
        <begin position="178"/>
        <end position="197"/>
    </location>
</feature>
<keyword evidence="1" id="KW-1133">Transmembrane helix</keyword>
<sequence length="233" mass="26257">VFPITLALMMALAFLWVLNFSIKGERLITIVGFASFNVFILAIFFESIIFSQSILGQITTMVVSLVFVFILSYLIILTMNILNVSYHSDIPLGQAGRAASYLFSLLVLYVAFFVLFSNSILIFVRFLLVFTTILYFSYSLLWTLKVDFEIRFLSAFAIALAVTGFALVVNIWPVSSALLSFILAVILYVCLGVALEMKEKVSRYVWIEYGTLFIIIVFLLLLSTSWGINGHLI</sequence>
<feature type="transmembrane region" description="Helical" evidence="1">
    <location>
        <begin position="98"/>
        <end position="116"/>
    </location>
</feature>
<keyword evidence="1" id="KW-0812">Transmembrane</keyword>
<reference evidence="2" key="1">
    <citation type="submission" date="2020-04" db="EMBL/GenBank/DDBJ databases">
        <authorList>
            <person name="Zhang T."/>
        </authorList>
    </citation>
    <scope>NUCLEOTIDE SEQUENCE</scope>
    <source>
        <strain evidence="2">HKST-UBA11</strain>
    </source>
</reference>
<evidence type="ECO:0000313" key="2">
    <source>
        <dbReference type="EMBL" id="MCA9385638.1"/>
    </source>
</evidence>
<dbReference type="AlphaFoldDB" id="A0A955L8M0"/>
<feature type="transmembrane region" description="Helical" evidence="1">
    <location>
        <begin position="153"/>
        <end position="172"/>
    </location>
</feature>
<name>A0A955L8M0_9BACT</name>
<keyword evidence="1" id="KW-0472">Membrane</keyword>
<feature type="transmembrane region" description="Helical" evidence="1">
    <location>
        <begin position="27"/>
        <end position="50"/>
    </location>
</feature>
<feature type="non-terminal residue" evidence="2">
    <location>
        <position position="1"/>
    </location>
</feature>
<dbReference type="EMBL" id="JAGQLH010000033">
    <property type="protein sequence ID" value="MCA9385638.1"/>
    <property type="molecule type" value="Genomic_DNA"/>
</dbReference>
<comment type="caution">
    <text evidence="2">The sequence shown here is derived from an EMBL/GenBank/DDBJ whole genome shotgun (WGS) entry which is preliminary data.</text>
</comment>
<dbReference type="Proteomes" id="UP000754563">
    <property type="component" value="Unassembled WGS sequence"/>
</dbReference>
<evidence type="ECO:0000256" key="1">
    <source>
        <dbReference type="SAM" id="Phobius"/>
    </source>
</evidence>
<evidence type="ECO:0000313" key="3">
    <source>
        <dbReference type="Proteomes" id="UP000754563"/>
    </source>
</evidence>
<accession>A0A955L8M0</accession>
<feature type="transmembrane region" description="Helical" evidence="1">
    <location>
        <begin position="62"/>
        <end position="86"/>
    </location>
</feature>